<reference evidence="2 3" key="3">
    <citation type="journal article" date="2011" name="Nat. Chem. Biol.">
        <title>Reveromycin A biosynthesis uses RevG and RevJ for stereospecific spiroacetal formation.</title>
        <authorList>
            <person name="Takahashi S."/>
            <person name="Toyoda A."/>
            <person name="Sekiyama Y."/>
            <person name="Takagi H."/>
            <person name="Nogawa T."/>
            <person name="Uramoto M."/>
            <person name="Suzuki R."/>
            <person name="Koshino H."/>
            <person name="Kumano T."/>
            <person name="Panthee S."/>
            <person name="Dairi T."/>
            <person name="Ishikawa J."/>
            <person name="Ikeda H."/>
            <person name="Sakaki Y."/>
            <person name="Osada H."/>
        </authorList>
    </citation>
    <scope>NUCLEOTIDE SEQUENCE [LARGE SCALE GENOMIC DNA]</scope>
    <source>
        <strain evidence="2 3">SN-593</strain>
    </source>
</reference>
<reference evidence="2 3" key="2">
    <citation type="journal article" date="2011" name="J. Antibiot.">
        <title>Furaquinocins I and J: novel polyketide isoprenoid hybrid compounds from Streptomyces reveromyceticus SN-593.</title>
        <authorList>
            <person name="Panthee S."/>
            <person name="Takahashi S."/>
            <person name="Takagi H."/>
            <person name="Nogawa T."/>
            <person name="Oowada E."/>
            <person name="Uramoto M."/>
            <person name="Osada H."/>
        </authorList>
    </citation>
    <scope>NUCLEOTIDE SEQUENCE [LARGE SCALE GENOMIC DNA]</scope>
    <source>
        <strain evidence="2 3">SN-593</strain>
    </source>
</reference>
<name>A0A7U3UTD1_9ACTN</name>
<feature type="compositionally biased region" description="Pro residues" evidence="1">
    <location>
        <begin position="77"/>
        <end position="90"/>
    </location>
</feature>
<dbReference type="KEGG" id="arev:RVR_4414"/>
<organism evidence="2 3">
    <name type="scientific">Actinacidiphila reveromycinica</name>
    <dbReference type="NCBI Taxonomy" id="659352"/>
    <lineage>
        <taxon>Bacteria</taxon>
        <taxon>Bacillati</taxon>
        <taxon>Actinomycetota</taxon>
        <taxon>Actinomycetes</taxon>
        <taxon>Kitasatosporales</taxon>
        <taxon>Streptomycetaceae</taxon>
        <taxon>Actinacidiphila</taxon>
    </lineage>
</organism>
<evidence type="ECO:0000313" key="3">
    <source>
        <dbReference type="Proteomes" id="UP000595703"/>
    </source>
</evidence>
<proteinExistence type="predicted"/>
<dbReference type="EMBL" id="AP018365">
    <property type="protein sequence ID" value="BBA98283.1"/>
    <property type="molecule type" value="Genomic_DNA"/>
</dbReference>
<evidence type="ECO:0000313" key="2">
    <source>
        <dbReference type="EMBL" id="BBA98283.1"/>
    </source>
</evidence>
<sequence length="103" mass="11430">MRLSTCADCRREVWWTVTDAGKRLAVDPEPNPDGNAAVYRDGTGTRRSRRPTDELPLMGWERLHMPHVVTCSARPRTPAPAPAPAGPLPPGVSDLSAYRRRRT</sequence>
<reference evidence="2 3" key="1">
    <citation type="journal article" date="2010" name="J. Bacteriol.">
        <title>Biochemical characterization of a novel indole prenyltransferase from Streptomyces sp. SN-593.</title>
        <authorList>
            <person name="Takahashi S."/>
            <person name="Takagi H."/>
            <person name="Toyoda A."/>
            <person name="Uramoto M."/>
            <person name="Nogawa T."/>
            <person name="Ueki M."/>
            <person name="Sakaki Y."/>
            <person name="Osada H."/>
        </authorList>
    </citation>
    <scope>NUCLEOTIDE SEQUENCE [LARGE SCALE GENOMIC DNA]</scope>
    <source>
        <strain evidence="2 3">SN-593</strain>
    </source>
</reference>
<protein>
    <submittedName>
        <fullName evidence="2">Uncharacterized protein</fullName>
    </submittedName>
</protein>
<gene>
    <name evidence="2" type="ORF">RVR_4414</name>
</gene>
<feature type="region of interest" description="Disordered" evidence="1">
    <location>
        <begin position="72"/>
        <end position="103"/>
    </location>
</feature>
<dbReference type="Proteomes" id="UP000595703">
    <property type="component" value="Chromosome"/>
</dbReference>
<dbReference type="AlphaFoldDB" id="A0A7U3UTD1"/>
<accession>A0A7U3UTD1</accession>
<keyword evidence="3" id="KW-1185">Reference proteome</keyword>
<dbReference type="RefSeq" id="WP_202234444.1">
    <property type="nucleotide sequence ID" value="NZ_AP018365.1"/>
</dbReference>
<feature type="region of interest" description="Disordered" evidence="1">
    <location>
        <begin position="25"/>
        <end position="55"/>
    </location>
</feature>
<reference evidence="2 3" key="4">
    <citation type="journal article" date="2020" name="Sci. Rep.">
        <title>beta-carboline chemical signals induce reveromycin production through a LuxR family regulator in Streptomyces sp. SN-593.</title>
        <authorList>
            <person name="Panthee S."/>
            <person name="Kito N."/>
            <person name="Hayashi T."/>
            <person name="Shimizu T."/>
            <person name="Ishikawa J."/>
            <person name="Hamamoto H."/>
            <person name="Osada H."/>
            <person name="Takahashi S."/>
        </authorList>
    </citation>
    <scope>NUCLEOTIDE SEQUENCE [LARGE SCALE GENOMIC DNA]</scope>
    <source>
        <strain evidence="2 3">SN-593</strain>
    </source>
</reference>
<evidence type="ECO:0000256" key="1">
    <source>
        <dbReference type="SAM" id="MobiDB-lite"/>
    </source>
</evidence>